<gene>
    <name evidence="1" type="ORF">N657DRAFT_250494</name>
</gene>
<evidence type="ECO:0000313" key="1">
    <source>
        <dbReference type="EMBL" id="KAK4119611.1"/>
    </source>
</evidence>
<comment type="caution">
    <text evidence="1">The sequence shown here is derived from an EMBL/GenBank/DDBJ whole genome shotgun (WGS) entry which is preliminary data.</text>
</comment>
<protein>
    <submittedName>
        <fullName evidence="1">Uncharacterized protein</fullName>
    </submittedName>
</protein>
<organism evidence="1 2">
    <name type="scientific">Parathielavia appendiculata</name>
    <dbReference type="NCBI Taxonomy" id="2587402"/>
    <lineage>
        <taxon>Eukaryota</taxon>
        <taxon>Fungi</taxon>
        <taxon>Dikarya</taxon>
        <taxon>Ascomycota</taxon>
        <taxon>Pezizomycotina</taxon>
        <taxon>Sordariomycetes</taxon>
        <taxon>Sordariomycetidae</taxon>
        <taxon>Sordariales</taxon>
        <taxon>Chaetomiaceae</taxon>
        <taxon>Parathielavia</taxon>
    </lineage>
</organism>
<reference evidence="1" key="2">
    <citation type="submission" date="2023-05" db="EMBL/GenBank/DDBJ databases">
        <authorList>
            <consortium name="Lawrence Berkeley National Laboratory"/>
            <person name="Steindorff A."/>
            <person name="Hensen N."/>
            <person name="Bonometti L."/>
            <person name="Westerberg I."/>
            <person name="Brannstrom I.O."/>
            <person name="Guillou S."/>
            <person name="Cros-Aarteil S."/>
            <person name="Calhoun S."/>
            <person name="Haridas S."/>
            <person name="Kuo A."/>
            <person name="Mondo S."/>
            <person name="Pangilinan J."/>
            <person name="Riley R."/>
            <person name="Labutti K."/>
            <person name="Andreopoulos B."/>
            <person name="Lipzen A."/>
            <person name="Chen C."/>
            <person name="Yanf M."/>
            <person name="Daum C."/>
            <person name="Ng V."/>
            <person name="Clum A."/>
            <person name="Ohm R."/>
            <person name="Martin F."/>
            <person name="Silar P."/>
            <person name="Natvig D."/>
            <person name="Lalanne C."/>
            <person name="Gautier V."/>
            <person name="Ament-Velasquez S.L."/>
            <person name="Kruys A."/>
            <person name="Hutchinson M.I."/>
            <person name="Powell A.J."/>
            <person name="Barry K."/>
            <person name="Miller A.N."/>
            <person name="Grigoriev I.V."/>
            <person name="Debuchy R."/>
            <person name="Gladieux P."/>
            <person name="Thoren M.H."/>
            <person name="Johannesson H."/>
        </authorList>
    </citation>
    <scope>NUCLEOTIDE SEQUENCE</scope>
    <source>
        <strain evidence="1">CBS 731.68</strain>
    </source>
</reference>
<dbReference type="AlphaFoldDB" id="A0AAN6TT66"/>
<accession>A0AAN6TT66</accession>
<dbReference type="Proteomes" id="UP001302602">
    <property type="component" value="Unassembled WGS sequence"/>
</dbReference>
<evidence type="ECO:0000313" key="2">
    <source>
        <dbReference type="Proteomes" id="UP001302602"/>
    </source>
</evidence>
<sequence length="135" mass="14696">MADVFILSSSYHSHWHWLGSAYLTTHWTLAIAASFSDWPGKKSWYNESTAPRYRLGTVGGLLGSNTHPTQSSARVCLTYPPILRTLCGVGVMEGLGGRSTHQGSPMVDVYKHDARCAMVHTTIPGRKLGIPSALP</sequence>
<keyword evidence="2" id="KW-1185">Reference proteome</keyword>
<dbReference type="EMBL" id="MU853246">
    <property type="protein sequence ID" value="KAK4119611.1"/>
    <property type="molecule type" value="Genomic_DNA"/>
</dbReference>
<name>A0AAN6TT66_9PEZI</name>
<dbReference type="GeneID" id="87823203"/>
<reference evidence="1" key="1">
    <citation type="journal article" date="2023" name="Mol. Phylogenet. Evol.">
        <title>Genome-scale phylogeny and comparative genomics of the fungal order Sordariales.</title>
        <authorList>
            <person name="Hensen N."/>
            <person name="Bonometti L."/>
            <person name="Westerberg I."/>
            <person name="Brannstrom I.O."/>
            <person name="Guillou S."/>
            <person name="Cros-Aarteil S."/>
            <person name="Calhoun S."/>
            <person name="Haridas S."/>
            <person name="Kuo A."/>
            <person name="Mondo S."/>
            <person name="Pangilinan J."/>
            <person name="Riley R."/>
            <person name="LaButti K."/>
            <person name="Andreopoulos B."/>
            <person name="Lipzen A."/>
            <person name="Chen C."/>
            <person name="Yan M."/>
            <person name="Daum C."/>
            <person name="Ng V."/>
            <person name="Clum A."/>
            <person name="Steindorff A."/>
            <person name="Ohm R.A."/>
            <person name="Martin F."/>
            <person name="Silar P."/>
            <person name="Natvig D.O."/>
            <person name="Lalanne C."/>
            <person name="Gautier V."/>
            <person name="Ament-Velasquez S.L."/>
            <person name="Kruys A."/>
            <person name="Hutchinson M.I."/>
            <person name="Powell A.J."/>
            <person name="Barry K."/>
            <person name="Miller A.N."/>
            <person name="Grigoriev I.V."/>
            <person name="Debuchy R."/>
            <person name="Gladieux P."/>
            <person name="Hiltunen Thoren M."/>
            <person name="Johannesson H."/>
        </authorList>
    </citation>
    <scope>NUCLEOTIDE SEQUENCE</scope>
    <source>
        <strain evidence="1">CBS 731.68</strain>
    </source>
</reference>
<proteinExistence type="predicted"/>
<dbReference type="RefSeq" id="XP_062643384.1">
    <property type="nucleotide sequence ID" value="XM_062786437.1"/>
</dbReference>